<proteinExistence type="predicted"/>
<dbReference type="OrthoDB" id="2638860at2759"/>
<organism evidence="4 5">
    <name type="scientific">Paxillus involutus ATCC 200175</name>
    <dbReference type="NCBI Taxonomy" id="664439"/>
    <lineage>
        <taxon>Eukaryota</taxon>
        <taxon>Fungi</taxon>
        <taxon>Dikarya</taxon>
        <taxon>Basidiomycota</taxon>
        <taxon>Agaricomycotina</taxon>
        <taxon>Agaricomycetes</taxon>
        <taxon>Agaricomycetidae</taxon>
        <taxon>Boletales</taxon>
        <taxon>Paxilineae</taxon>
        <taxon>Paxillaceae</taxon>
        <taxon>Paxillus</taxon>
    </lineage>
</organism>
<dbReference type="HOGENOM" id="CLU_035509_3_1_1"/>
<protein>
    <recommendedName>
        <fullName evidence="3">DUF6533 domain-containing protein</fullName>
    </recommendedName>
</protein>
<keyword evidence="5" id="KW-1185">Reference proteome</keyword>
<dbReference type="Proteomes" id="UP000053647">
    <property type="component" value="Unassembled WGS sequence"/>
</dbReference>
<dbReference type="InterPro" id="IPR045340">
    <property type="entry name" value="DUF6533"/>
</dbReference>
<dbReference type="Pfam" id="PF20151">
    <property type="entry name" value="DUF6533"/>
    <property type="match status" value="1"/>
</dbReference>
<keyword evidence="2" id="KW-1133">Transmembrane helix</keyword>
<evidence type="ECO:0000256" key="1">
    <source>
        <dbReference type="SAM" id="MobiDB-lite"/>
    </source>
</evidence>
<keyword evidence="2" id="KW-0472">Membrane</keyword>
<feature type="compositionally biased region" description="Basic and acidic residues" evidence="1">
    <location>
        <begin position="314"/>
        <end position="325"/>
    </location>
</feature>
<evidence type="ECO:0000256" key="2">
    <source>
        <dbReference type="SAM" id="Phobius"/>
    </source>
</evidence>
<dbReference type="EMBL" id="KN819438">
    <property type="protein sequence ID" value="KIJ09735.1"/>
    <property type="molecule type" value="Genomic_DNA"/>
</dbReference>
<name>A0A0C9T221_PAXIN</name>
<evidence type="ECO:0000259" key="3">
    <source>
        <dbReference type="Pfam" id="PF20151"/>
    </source>
</evidence>
<reference evidence="4 5" key="1">
    <citation type="submission" date="2014-06" db="EMBL/GenBank/DDBJ databases">
        <authorList>
            <consortium name="DOE Joint Genome Institute"/>
            <person name="Kuo A."/>
            <person name="Kohler A."/>
            <person name="Nagy L.G."/>
            <person name="Floudas D."/>
            <person name="Copeland A."/>
            <person name="Barry K.W."/>
            <person name="Cichocki N."/>
            <person name="Veneault-Fourrey C."/>
            <person name="LaButti K."/>
            <person name="Lindquist E.A."/>
            <person name="Lipzen A."/>
            <person name="Lundell T."/>
            <person name="Morin E."/>
            <person name="Murat C."/>
            <person name="Sun H."/>
            <person name="Tunlid A."/>
            <person name="Henrissat B."/>
            <person name="Grigoriev I.V."/>
            <person name="Hibbett D.S."/>
            <person name="Martin F."/>
            <person name="Nordberg H.P."/>
            <person name="Cantor M.N."/>
            <person name="Hua S.X."/>
        </authorList>
    </citation>
    <scope>NUCLEOTIDE SEQUENCE [LARGE SCALE GENOMIC DNA]</scope>
    <source>
        <strain evidence="4 5">ATCC 200175</strain>
    </source>
</reference>
<gene>
    <name evidence="4" type="ORF">PAXINDRAFT_17191</name>
</gene>
<sequence length="325" mass="37087">MSIPPEFSESLDTLRSIVFVGQSLLVYDYFLTLSREVEYVWKAPWTIVKATFLPNRYANLIGQLIVALEEMGILSHGSQVLRELQPGTLSDIRNVVLVLMRAWAIWGCTYRAATWLIVSYVLYILAVIGLVVYGADSASFVEFQYLHQTGVCVLVRTPSHAWLAYFITILLDTVMFVMVMHSLRRFVRESRHIYPLPLLRLLVRDAVVFYLASLFNSLYTINVYSHDARNFLEIGLSFPLLSLVGQRLVLNLRGLQARHYTTHDLSREVDRQVAELAAMSFWQADDLWPNGVHDGGPLDPEWNGTSGATQTTDLEIKEVRRSQEE</sequence>
<evidence type="ECO:0000313" key="4">
    <source>
        <dbReference type="EMBL" id="KIJ09735.1"/>
    </source>
</evidence>
<feature type="compositionally biased region" description="Polar residues" evidence="1">
    <location>
        <begin position="303"/>
        <end position="313"/>
    </location>
</feature>
<feature type="region of interest" description="Disordered" evidence="1">
    <location>
        <begin position="298"/>
        <end position="325"/>
    </location>
</feature>
<feature type="transmembrane region" description="Helical" evidence="2">
    <location>
        <begin position="113"/>
        <end position="135"/>
    </location>
</feature>
<evidence type="ECO:0000313" key="5">
    <source>
        <dbReference type="Proteomes" id="UP000053647"/>
    </source>
</evidence>
<accession>A0A0C9T221</accession>
<feature type="domain" description="DUF6533" evidence="3">
    <location>
        <begin position="23"/>
        <end position="58"/>
    </location>
</feature>
<reference evidence="5" key="2">
    <citation type="submission" date="2015-01" db="EMBL/GenBank/DDBJ databases">
        <title>Evolutionary Origins and Diversification of the Mycorrhizal Mutualists.</title>
        <authorList>
            <consortium name="DOE Joint Genome Institute"/>
            <consortium name="Mycorrhizal Genomics Consortium"/>
            <person name="Kohler A."/>
            <person name="Kuo A."/>
            <person name="Nagy L.G."/>
            <person name="Floudas D."/>
            <person name="Copeland A."/>
            <person name="Barry K.W."/>
            <person name="Cichocki N."/>
            <person name="Veneault-Fourrey C."/>
            <person name="LaButti K."/>
            <person name="Lindquist E.A."/>
            <person name="Lipzen A."/>
            <person name="Lundell T."/>
            <person name="Morin E."/>
            <person name="Murat C."/>
            <person name="Riley R."/>
            <person name="Ohm R."/>
            <person name="Sun H."/>
            <person name="Tunlid A."/>
            <person name="Henrissat B."/>
            <person name="Grigoriev I.V."/>
            <person name="Hibbett D.S."/>
            <person name="Martin F."/>
        </authorList>
    </citation>
    <scope>NUCLEOTIDE SEQUENCE [LARGE SCALE GENOMIC DNA]</scope>
    <source>
        <strain evidence="5">ATCC 200175</strain>
    </source>
</reference>
<dbReference type="AlphaFoldDB" id="A0A0C9T221"/>
<feature type="transmembrane region" description="Helical" evidence="2">
    <location>
        <begin position="162"/>
        <end position="180"/>
    </location>
</feature>
<keyword evidence="2" id="KW-0812">Transmembrane</keyword>